<keyword evidence="1" id="KW-1133">Transmembrane helix</keyword>
<dbReference type="Proteomes" id="UP000006015">
    <property type="component" value="Unassembled WGS sequence"/>
</dbReference>
<name>A0ABN0ADP6_CORAM</name>
<gene>
    <name evidence="2" type="ORF">HMPREF0281_01816</name>
</gene>
<keyword evidence="1" id="KW-0812">Transmembrane</keyword>
<keyword evidence="1" id="KW-0472">Membrane</keyword>
<comment type="caution">
    <text evidence="2">The sequence shown here is derived from an EMBL/GenBank/DDBJ whole genome shotgun (WGS) entry which is preliminary data.</text>
</comment>
<organism evidence="2 3">
    <name type="scientific">Corynebacterium ammoniagenes DSM 20306</name>
    <dbReference type="NCBI Taxonomy" id="649754"/>
    <lineage>
        <taxon>Bacteria</taxon>
        <taxon>Bacillati</taxon>
        <taxon>Actinomycetota</taxon>
        <taxon>Actinomycetes</taxon>
        <taxon>Mycobacteriales</taxon>
        <taxon>Corynebacteriaceae</taxon>
        <taxon>Corynebacterium</taxon>
    </lineage>
</organism>
<evidence type="ECO:0000256" key="1">
    <source>
        <dbReference type="SAM" id="Phobius"/>
    </source>
</evidence>
<proteinExistence type="predicted"/>
<feature type="transmembrane region" description="Helical" evidence="1">
    <location>
        <begin position="20"/>
        <end position="36"/>
    </location>
</feature>
<evidence type="ECO:0000313" key="2">
    <source>
        <dbReference type="EMBL" id="EFG80942.1"/>
    </source>
</evidence>
<accession>A0ABN0ADP6</accession>
<evidence type="ECO:0000313" key="3">
    <source>
        <dbReference type="Proteomes" id="UP000006015"/>
    </source>
</evidence>
<protein>
    <submittedName>
        <fullName evidence="2">Uncharacterized protein</fullName>
    </submittedName>
</protein>
<sequence>MRRAQCACRCRGLASKSNALLRDWCVLVFWVSAIMLDPLCALSA</sequence>
<keyword evidence="3" id="KW-1185">Reference proteome</keyword>
<dbReference type="EMBL" id="ADNS01000017">
    <property type="protein sequence ID" value="EFG80942.1"/>
    <property type="molecule type" value="Genomic_DNA"/>
</dbReference>
<reference evidence="2 3" key="1">
    <citation type="submission" date="2010-04" db="EMBL/GenBank/DDBJ databases">
        <authorList>
            <person name="Weinstock G."/>
            <person name="Sodergren E."/>
            <person name="Clifton S."/>
            <person name="Fulton L."/>
            <person name="Fulton B."/>
            <person name="Courtney L."/>
            <person name="Fronick C."/>
            <person name="Harrison M."/>
            <person name="Strong C."/>
            <person name="Farmer C."/>
            <person name="Delahaunty K."/>
            <person name="Markovic C."/>
            <person name="Hall O."/>
            <person name="Minx P."/>
            <person name="Tomlinson C."/>
            <person name="Mitreva M."/>
            <person name="Hou S."/>
            <person name="Wollam A."/>
            <person name="Pepin K.H."/>
            <person name="Johnson M."/>
            <person name="Bhonagiri V."/>
            <person name="Zhang X."/>
            <person name="Suruliraj S."/>
            <person name="Warren W."/>
            <person name="Chinwalla A."/>
            <person name="Mardis E.R."/>
            <person name="Wilson R.K."/>
        </authorList>
    </citation>
    <scope>NUCLEOTIDE SEQUENCE [LARGE SCALE GENOMIC DNA]</scope>
    <source>
        <strain evidence="2 3">DSM 20306</strain>
    </source>
</reference>